<evidence type="ECO:0000256" key="2">
    <source>
        <dbReference type="ARBA" id="ARBA00023015"/>
    </source>
</evidence>
<feature type="domain" description="SANT" evidence="8">
    <location>
        <begin position="44"/>
        <end position="95"/>
    </location>
</feature>
<feature type="compositionally biased region" description="Polar residues" evidence="6">
    <location>
        <begin position="377"/>
        <end position="387"/>
    </location>
</feature>
<dbReference type="SMART" id="SM00717">
    <property type="entry name" value="SANT"/>
    <property type="match status" value="1"/>
</dbReference>
<dbReference type="AlphaFoldDB" id="A0A803PHZ5"/>
<dbReference type="OMA" id="RPCLEGK"/>
<dbReference type="GO" id="GO:0005634">
    <property type="term" value="C:nucleus"/>
    <property type="evidence" value="ECO:0007669"/>
    <property type="project" value="UniProtKB-SubCell"/>
</dbReference>
<feature type="domain" description="HTH myb-type" evidence="9">
    <location>
        <begin position="41"/>
        <end position="95"/>
    </location>
</feature>
<organism evidence="10 11">
    <name type="scientific">Cannabis sativa</name>
    <name type="common">Hemp</name>
    <name type="synonym">Marijuana</name>
    <dbReference type="NCBI Taxonomy" id="3483"/>
    <lineage>
        <taxon>Eukaryota</taxon>
        <taxon>Viridiplantae</taxon>
        <taxon>Streptophyta</taxon>
        <taxon>Embryophyta</taxon>
        <taxon>Tracheophyta</taxon>
        <taxon>Spermatophyta</taxon>
        <taxon>Magnoliopsida</taxon>
        <taxon>eudicotyledons</taxon>
        <taxon>Gunneridae</taxon>
        <taxon>Pentapetalae</taxon>
        <taxon>rosids</taxon>
        <taxon>fabids</taxon>
        <taxon>Rosales</taxon>
        <taxon>Cannabaceae</taxon>
        <taxon>Cannabis</taxon>
    </lineage>
</organism>
<dbReference type="InterPro" id="IPR017930">
    <property type="entry name" value="Myb_dom"/>
</dbReference>
<dbReference type="InterPro" id="IPR009057">
    <property type="entry name" value="Homeodomain-like_sf"/>
</dbReference>
<feature type="compositionally biased region" description="Polar residues" evidence="6">
    <location>
        <begin position="184"/>
        <end position="195"/>
    </location>
</feature>
<evidence type="ECO:0000259" key="9">
    <source>
        <dbReference type="PROSITE" id="PS51294"/>
    </source>
</evidence>
<proteinExistence type="predicted"/>
<dbReference type="EnsemblPlants" id="evm.model.04.570">
    <property type="protein sequence ID" value="cds.evm.model.04.570"/>
    <property type="gene ID" value="evm.TU.04.570"/>
</dbReference>
<evidence type="ECO:0000256" key="1">
    <source>
        <dbReference type="ARBA" id="ARBA00004123"/>
    </source>
</evidence>
<evidence type="ECO:0000313" key="11">
    <source>
        <dbReference type="Proteomes" id="UP000596661"/>
    </source>
</evidence>
<dbReference type="FunFam" id="1.10.10.60:FF:000023">
    <property type="entry name" value="protein REVEILLE 6 isoform X1"/>
    <property type="match status" value="1"/>
</dbReference>
<accession>A0A803PHZ5</accession>
<dbReference type="PANTHER" id="PTHR12802:SF175">
    <property type="entry name" value="PROTEIN REVEILLE 2"/>
    <property type="match status" value="1"/>
</dbReference>
<feature type="domain" description="Myb-like" evidence="7">
    <location>
        <begin position="41"/>
        <end position="91"/>
    </location>
</feature>
<dbReference type="CDD" id="cd00167">
    <property type="entry name" value="SANT"/>
    <property type="match status" value="1"/>
</dbReference>
<dbReference type="Gene3D" id="1.10.10.60">
    <property type="entry name" value="Homeodomain-like"/>
    <property type="match status" value="1"/>
</dbReference>
<evidence type="ECO:0000259" key="8">
    <source>
        <dbReference type="PROSITE" id="PS51293"/>
    </source>
</evidence>
<dbReference type="GO" id="GO:0010468">
    <property type="term" value="P:regulation of gene expression"/>
    <property type="evidence" value="ECO:0007669"/>
    <property type="project" value="UniProtKB-ARBA"/>
</dbReference>
<sequence length="448" mass="49780">MLSNNSVVAGNCITNGDAKYKSESPLKDLYESAPKVRKPYTITKQREKWTEEEHQKFLEALKLYGRGWRQIEEHVGTKTAVQIRSHAQKYFSKVVRGSSGSVEGCMKPVEIPPPRPKRKPMHPYPRKFVESFNGTSVLNQLERSPSPNFAATDKGIKSPTSVLSSHGSDAVGYDASDHQHKRSPSSTSCTTDMQSISLSPSDKENCYLMSNSSAEEKIPGNHLSSQSNVENVLSVKIEPGCKDTAHNNKEDKLSTSTSFKLFGRTVLLSDLEKESHCSTDDSEALKTDEGQKLDTNLSLGGFGFASNCSPLESSSPSNQTEQQKESSNIVKLNGDAQMLWWSMPQFPFHYQAAYNPSTGPTSTEMEEKEIKKERSCTDSNEGSSSGVETVGNRNIEAFNSFSQEPHRKASVEHCNSRKGFVPYKRCLAERDNHSTATSDRERRKVRVC</sequence>
<keyword evidence="2" id="KW-0805">Transcription regulation</keyword>
<dbReference type="GO" id="GO:0003677">
    <property type="term" value="F:DNA binding"/>
    <property type="evidence" value="ECO:0007669"/>
    <property type="project" value="UniProtKB-KW"/>
</dbReference>
<dbReference type="InterPro" id="IPR001005">
    <property type="entry name" value="SANT/Myb"/>
</dbReference>
<feature type="compositionally biased region" description="Polar residues" evidence="6">
    <location>
        <begin position="158"/>
        <end position="167"/>
    </location>
</feature>
<dbReference type="PANTHER" id="PTHR12802">
    <property type="entry name" value="SWI/SNF COMPLEX-RELATED"/>
    <property type="match status" value="1"/>
</dbReference>
<dbReference type="SUPFAM" id="SSF46689">
    <property type="entry name" value="Homeodomain-like"/>
    <property type="match status" value="1"/>
</dbReference>
<feature type="region of interest" description="Disordered" evidence="6">
    <location>
        <begin position="357"/>
        <end position="390"/>
    </location>
</feature>
<dbReference type="EMBL" id="UZAU01000364">
    <property type="status" value="NOT_ANNOTATED_CDS"/>
    <property type="molecule type" value="Genomic_DNA"/>
</dbReference>
<protein>
    <submittedName>
        <fullName evidence="10">Uncharacterized protein</fullName>
    </submittedName>
</protein>
<feature type="region of interest" description="Disordered" evidence="6">
    <location>
        <begin position="308"/>
        <end position="328"/>
    </location>
</feature>
<evidence type="ECO:0000256" key="6">
    <source>
        <dbReference type="SAM" id="MobiDB-lite"/>
    </source>
</evidence>
<evidence type="ECO:0000313" key="10">
    <source>
        <dbReference type="EnsemblPlants" id="cds.evm.model.04.570"/>
    </source>
</evidence>
<dbReference type="InterPro" id="IPR006447">
    <property type="entry name" value="Myb_dom_plants"/>
</dbReference>
<keyword evidence="3" id="KW-0238">DNA-binding</keyword>
<feature type="region of interest" description="Disordered" evidence="6">
    <location>
        <begin position="144"/>
        <end position="195"/>
    </location>
</feature>
<dbReference type="NCBIfam" id="TIGR01557">
    <property type="entry name" value="myb_SHAQKYF"/>
    <property type="match status" value="1"/>
</dbReference>
<dbReference type="Pfam" id="PF00249">
    <property type="entry name" value="Myb_DNA-binding"/>
    <property type="match status" value="1"/>
</dbReference>
<feature type="compositionally biased region" description="Polar residues" evidence="6">
    <location>
        <begin position="319"/>
        <end position="328"/>
    </location>
</feature>
<keyword evidence="11" id="KW-1185">Reference proteome</keyword>
<evidence type="ECO:0000256" key="5">
    <source>
        <dbReference type="ARBA" id="ARBA00023242"/>
    </source>
</evidence>
<reference evidence="10" key="1">
    <citation type="submission" date="2018-11" db="EMBL/GenBank/DDBJ databases">
        <authorList>
            <person name="Grassa J C."/>
        </authorList>
    </citation>
    <scope>NUCLEOTIDE SEQUENCE [LARGE SCALE GENOMIC DNA]</scope>
</reference>
<evidence type="ECO:0000256" key="3">
    <source>
        <dbReference type="ARBA" id="ARBA00023125"/>
    </source>
</evidence>
<name>A0A803PHZ5_CANSA</name>
<dbReference type="Gramene" id="evm.model.04.570">
    <property type="protein sequence ID" value="cds.evm.model.04.570"/>
    <property type="gene ID" value="evm.TU.04.570"/>
</dbReference>
<evidence type="ECO:0000256" key="4">
    <source>
        <dbReference type="ARBA" id="ARBA00023163"/>
    </source>
</evidence>
<comment type="subcellular location">
    <subcellularLocation>
        <location evidence="1">Nucleus</location>
    </subcellularLocation>
</comment>
<dbReference type="InterPro" id="IPR017884">
    <property type="entry name" value="SANT_dom"/>
</dbReference>
<dbReference type="PROSITE" id="PS50090">
    <property type="entry name" value="MYB_LIKE"/>
    <property type="match status" value="1"/>
</dbReference>
<keyword evidence="5" id="KW-0539">Nucleus</keyword>
<dbReference type="Proteomes" id="UP000596661">
    <property type="component" value="Chromosome 4"/>
</dbReference>
<dbReference type="PROSITE" id="PS51294">
    <property type="entry name" value="HTH_MYB"/>
    <property type="match status" value="1"/>
</dbReference>
<reference evidence="10" key="2">
    <citation type="submission" date="2021-03" db="UniProtKB">
        <authorList>
            <consortium name="EnsemblPlants"/>
        </authorList>
    </citation>
    <scope>IDENTIFICATION</scope>
</reference>
<keyword evidence="4" id="KW-0804">Transcription</keyword>
<feature type="compositionally biased region" description="Low complexity" evidence="6">
    <location>
        <begin position="308"/>
        <end position="318"/>
    </location>
</feature>
<dbReference type="PROSITE" id="PS51293">
    <property type="entry name" value="SANT"/>
    <property type="match status" value="1"/>
</dbReference>
<evidence type="ECO:0000259" key="7">
    <source>
        <dbReference type="PROSITE" id="PS50090"/>
    </source>
</evidence>